<dbReference type="CDD" id="cd00158">
    <property type="entry name" value="RHOD"/>
    <property type="match status" value="1"/>
</dbReference>
<name>A0AB37Z8R0_9PSED</name>
<keyword evidence="4" id="KW-1185">Reference proteome</keyword>
<dbReference type="AlphaFoldDB" id="A0AB37Z8R0"/>
<sequence length="181" mass="20820">MKHWPKALILLASLLPTSAVLADTPLFSADGYRLSHYRSPTPLTHEHARTLDTVALQQLLREQPGTRLIDVYRQQWLHGQFIEDEVHANLPNSLWLANTGDGELSPQWQNYFQRSLAQASQGNRAWPLVFYCRSDCWLGWNAVKRAHHLGYTNLYWYRDGIDAWQQAGLPLIPAQPLPLLR</sequence>
<feature type="chain" id="PRO_5044249027" evidence="1">
    <location>
        <begin position="23"/>
        <end position="181"/>
    </location>
</feature>
<reference evidence="3 4" key="1">
    <citation type="submission" date="2016-10" db="EMBL/GenBank/DDBJ databases">
        <authorList>
            <person name="Varghese N."/>
            <person name="Submissions S."/>
        </authorList>
    </citation>
    <scope>NUCLEOTIDE SEQUENCE [LARGE SCALE GENOMIC DNA]</scope>
    <source>
        <strain evidence="3 4">DSM 17833</strain>
    </source>
</reference>
<proteinExistence type="predicted"/>
<dbReference type="RefSeq" id="WP_090252785.1">
    <property type="nucleotide sequence ID" value="NZ_FMTL01000002.1"/>
</dbReference>
<evidence type="ECO:0000259" key="2">
    <source>
        <dbReference type="PROSITE" id="PS50206"/>
    </source>
</evidence>
<comment type="caution">
    <text evidence="3">The sequence shown here is derived from an EMBL/GenBank/DDBJ whole genome shotgun (WGS) entry which is preliminary data.</text>
</comment>
<protein>
    <submittedName>
        <fullName evidence="3">PQQ-dependent catabolism-associated CXXCW motif protein</fullName>
    </submittedName>
</protein>
<keyword evidence="1" id="KW-0732">Signal</keyword>
<evidence type="ECO:0000313" key="4">
    <source>
        <dbReference type="Proteomes" id="UP000242418"/>
    </source>
</evidence>
<dbReference type="Proteomes" id="UP000242418">
    <property type="component" value="Unassembled WGS sequence"/>
</dbReference>
<dbReference type="EMBL" id="FMTL01000002">
    <property type="protein sequence ID" value="SCW65711.1"/>
    <property type="molecule type" value="Genomic_DNA"/>
</dbReference>
<organism evidence="3 4">
    <name type="scientific">Pseudomonas peli</name>
    <dbReference type="NCBI Taxonomy" id="592361"/>
    <lineage>
        <taxon>Bacteria</taxon>
        <taxon>Pseudomonadati</taxon>
        <taxon>Pseudomonadota</taxon>
        <taxon>Gammaproteobacteria</taxon>
        <taxon>Pseudomonadales</taxon>
        <taxon>Pseudomonadaceae</taxon>
        <taxon>Pseudomonas</taxon>
    </lineage>
</organism>
<dbReference type="NCBIfam" id="TIGR03865">
    <property type="entry name" value="PQQ_CXXCW"/>
    <property type="match status" value="1"/>
</dbReference>
<dbReference type="Gene3D" id="3.40.250.10">
    <property type="entry name" value="Rhodanese-like domain"/>
    <property type="match status" value="1"/>
</dbReference>
<gene>
    <name evidence="3" type="ORF">SAMN05216370_2540</name>
</gene>
<feature type="domain" description="Rhodanese" evidence="2">
    <location>
        <begin position="127"/>
        <end position="173"/>
    </location>
</feature>
<dbReference type="InterPro" id="IPR001763">
    <property type="entry name" value="Rhodanese-like_dom"/>
</dbReference>
<dbReference type="SUPFAM" id="SSF52821">
    <property type="entry name" value="Rhodanese/Cell cycle control phosphatase"/>
    <property type="match status" value="1"/>
</dbReference>
<dbReference type="InterPro" id="IPR022376">
    <property type="entry name" value="PQQ_CXXCW"/>
</dbReference>
<evidence type="ECO:0000313" key="3">
    <source>
        <dbReference type="EMBL" id="SCW65711.1"/>
    </source>
</evidence>
<dbReference type="Pfam" id="PF00581">
    <property type="entry name" value="Rhodanese"/>
    <property type="match status" value="1"/>
</dbReference>
<evidence type="ECO:0000256" key="1">
    <source>
        <dbReference type="SAM" id="SignalP"/>
    </source>
</evidence>
<accession>A0AB37Z8R0</accession>
<dbReference type="PROSITE" id="PS50206">
    <property type="entry name" value="RHODANESE_3"/>
    <property type="match status" value="1"/>
</dbReference>
<dbReference type="InterPro" id="IPR036873">
    <property type="entry name" value="Rhodanese-like_dom_sf"/>
</dbReference>
<feature type="signal peptide" evidence="1">
    <location>
        <begin position="1"/>
        <end position="22"/>
    </location>
</feature>